<dbReference type="EMBL" id="CP091521">
    <property type="protein sequence ID" value="UOP04204.1"/>
    <property type="molecule type" value="Genomic_DNA"/>
</dbReference>
<gene>
    <name evidence="3" type="ORF">LVJ77_07160</name>
</gene>
<feature type="domain" description="ESPR" evidence="2">
    <location>
        <begin position="1"/>
        <end position="48"/>
    </location>
</feature>
<accession>A0A8T9MSZ2</accession>
<dbReference type="AlphaFoldDB" id="A0A8T9MSZ2"/>
<dbReference type="Proteomes" id="UP000831534">
    <property type="component" value="Chromosome"/>
</dbReference>
<reference evidence="3" key="2">
    <citation type="journal article" date="2022" name="Res Sq">
        <title>Evolution of multicellular longitudinally dividing oral cavity symbionts (Neisseriaceae).</title>
        <authorList>
            <person name="Nyongesa S."/>
            <person name="Weber P."/>
            <person name="Bernet E."/>
            <person name="Pullido F."/>
            <person name="Nieckarz M."/>
            <person name="Delaby M."/>
            <person name="Nieves C."/>
            <person name="Viehboeck T."/>
            <person name="Krause N."/>
            <person name="Rivera-Millot A."/>
            <person name="Nakamura A."/>
            <person name="Vischer N."/>
            <person name="VanNieuwenhze M."/>
            <person name="Brun Y."/>
            <person name="Cava F."/>
            <person name="Bulgheresi S."/>
            <person name="Veyrier F."/>
        </authorList>
    </citation>
    <scope>NUCLEOTIDE SEQUENCE</scope>
    <source>
        <strain evidence="3">17694</strain>
    </source>
</reference>
<sequence>MNHTYRVVYNETTNTYVAVSENEPARGKKSKSVKTAVAAAVALTFGGASGMASALMTDSIAGGSGRTNILIKPNGGTAPL</sequence>
<evidence type="ECO:0000259" key="2">
    <source>
        <dbReference type="Pfam" id="PF13018"/>
    </source>
</evidence>
<feature type="transmembrane region" description="Helical" evidence="1">
    <location>
        <begin position="36"/>
        <end position="56"/>
    </location>
</feature>
<name>A0A8T9MSZ2_9NEIS</name>
<evidence type="ECO:0000313" key="3">
    <source>
        <dbReference type="EMBL" id="UOP04204.1"/>
    </source>
</evidence>
<proteinExistence type="predicted"/>
<reference evidence="3" key="1">
    <citation type="submission" date="2021-12" db="EMBL/GenBank/DDBJ databases">
        <authorList>
            <person name="Veyrier F.J."/>
        </authorList>
    </citation>
    <scope>NUCLEOTIDE SEQUENCE</scope>
    <source>
        <strain evidence="3">17694</strain>
    </source>
</reference>
<keyword evidence="1" id="KW-1133">Transmembrane helix</keyword>
<keyword evidence="1" id="KW-0472">Membrane</keyword>
<dbReference type="InterPro" id="IPR024973">
    <property type="entry name" value="ESPR"/>
</dbReference>
<organism evidence="3 4">
    <name type="scientific">Conchiformibius kuhniae</name>
    <dbReference type="NCBI Taxonomy" id="211502"/>
    <lineage>
        <taxon>Bacteria</taxon>
        <taxon>Pseudomonadati</taxon>
        <taxon>Pseudomonadota</taxon>
        <taxon>Betaproteobacteria</taxon>
        <taxon>Neisseriales</taxon>
        <taxon>Neisseriaceae</taxon>
        <taxon>Conchiformibius</taxon>
    </lineage>
</organism>
<protein>
    <submittedName>
        <fullName evidence="3">ESPR domain-containing protein</fullName>
    </submittedName>
</protein>
<keyword evidence="4" id="KW-1185">Reference proteome</keyword>
<keyword evidence="1" id="KW-0812">Transmembrane</keyword>
<evidence type="ECO:0000256" key="1">
    <source>
        <dbReference type="SAM" id="Phobius"/>
    </source>
</evidence>
<dbReference type="Pfam" id="PF13018">
    <property type="entry name" value="ESPR"/>
    <property type="match status" value="1"/>
</dbReference>
<evidence type="ECO:0000313" key="4">
    <source>
        <dbReference type="Proteomes" id="UP000831534"/>
    </source>
</evidence>